<reference evidence="3 4" key="1">
    <citation type="journal article" date="2016" name="Nat. Commun.">
        <title>Thousands of microbial genomes shed light on interconnected biogeochemical processes in an aquifer system.</title>
        <authorList>
            <person name="Anantharaman K."/>
            <person name="Brown C.T."/>
            <person name="Hug L.A."/>
            <person name="Sharon I."/>
            <person name="Castelle C.J."/>
            <person name="Probst A.J."/>
            <person name="Thomas B.C."/>
            <person name="Singh A."/>
            <person name="Wilkins M.J."/>
            <person name="Karaoz U."/>
            <person name="Brodie E.L."/>
            <person name="Williams K.H."/>
            <person name="Hubbard S.S."/>
            <person name="Banfield J.F."/>
        </authorList>
    </citation>
    <scope>NUCLEOTIDE SEQUENCE [LARGE SCALE GENOMIC DNA]</scope>
</reference>
<dbReference type="InterPro" id="IPR051910">
    <property type="entry name" value="ComF/GntX_DNA_util-trans"/>
</dbReference>
<dbReference type="Pfam" id="PF00156">
    <property type="entry name" value="Pribosyltran"/>
    <property type="match status" value="1"/>
</dbReference>
<dbReference type="AlphaFoldDB" id="A0A1F8DYR2"/>
<evidence type="ECO:0000313" key="4">
    <source>
        <dbReference type="Proteomes" id="UP000176422"/>
    </source>
</evidence>
<dbReference type="Proteomes" id="UP000176422">
    <property type="component" value="Unassembled WGS sequence"/>
</dbReference>
<comment type="caution">
    <text evidence="3">The sequence shown here is derived from an EMBL/GenBank/DDBJ whole genome shotgun (WGS) entry which is preliminary data.</text>
</comment>
<dbReference type="InterPro" id="IPR029057">
    <property type="entry name" value="PRTase-like"/>
</dbReference>
<name>A0A1F8DYR2_9BACT</name>
<dbReference type="SUPFAM" id="SSF53271">
    <property type="entry name" value="PRTase-like"/>
    <property type="match status" value="1"/>
</dbReference>
<sequence length="261" mass="29048">MKNGAEETTNAYGLSHISFFLFRISRYALDILFPPLCAYCEAYLDNETTPFCNACLGMIVRQTSLICPICNARMAANKNICTHGKSKRDQYPYLLGAATHYTDPVVRACIHRCKYEKVHSLAPVFAKLLVEYINALDPKPSIFASSPIVVPIPLHMHKERNRGFNQSALIARSFARTMQLPYDELLVKLIDNDPQAQTKKRIARLERMHGAFAVPRPADVRNKTIILIDDVSTSGATLSEAARTLKQAGAKKILALVVAKA</sequence>
<evidence type="ECO:0000259" key="2">
    <source>
        <dbReference type="Pfam" id="PF00156"/>
    </source>
</evidence>
<dbReference type="CDD" id="cd06223">
    <property type="entry name" value="PRTases_typeI"/>
    <property type="match status" value="1"/>
</dbReference>
<protein>
    <recommendedName>
        <fullName evidence="2">Phosphoribosyltransferase domain-containing protein</fullName>
    </recommendedName>
</protein>
<dbReference type="InterPro" id="IPR000836">
    <property type="entry name" value="PRTase_dom"/>
</dbReference>
<dbReference type="PANTHER" id="PTHR47505:SF1">
    <property type="entry name" value="DNA UTILIZATION PROTEIN YHGH"/>
    <property type="match status" value="1"/>
</dbReference>
<dbReference type="STRING" id="1802559.A2372_02330"/>
<feature type="domain" description="Phosphoribosyltransferase" evidence="2">
    <location>
        <begin position="167"/>
        <end position="259"/>
    </location>
</feature>
<comment type="similarity">
    <text evidence="1">Belongs to the ComF/GntX family.</text>
</comment>
<dbReference type="PANTHER" id="PTHR47505">
    <property type="entry name" value="DNA UTILIZATION PROTEIN YHGH"/>
    <property type="match status" value="1"/>
</dbReference>
<organism evidence="3 4">
    <name type="scientific">Candidatus Wolfebacteria bacterium RIFOXYB1_FULL_54_12</name>
    <dbReference type="NCBI Taxonomy" id="1802559"/>
    <lineage>
        <taxon>Bacteria</taxon>
        <taxon>Candidatus Wolfeibacteriota</taxon>
    </lineage>
</organism>
<dbReference type="Gene3D" id="3.40.50.2020">
    <property type="match status" value="1"/>
</dbReference>
<gene>
    <name evidence="3" type="ORF">A2372_02330</name>
</gene>
<accession>A0A1F8DYR2</accession>
<evidence type="ECO:0000256" key="1">
    <source>
        <dbReference type="ARBA" id="ARBA00008007"/>
    </source>
</evidence>
<evidence type="ECO:0000313" key="3">
    <source>
        <dbReference type="EMBL" id="OGM93219.1"/>
    </source>
</evidence>
<dbReference type="EMBL" id="MGIT01000001">
    <property type="protein sequence ID" value="OGM93219.1"/>
    <property type="molecule type" value="Genomic_DNA"/>
</dbReference>
<proteinExistence type="inferred from homology"/>